<gene>
    <name evidence="4" type="ORF">P73_0331</name>
</gene>
<dbReference type="Gene3D" id="3.40.30.10">
    <property type="entry name" value="Glutaredoxin"/>
    <property type="match status" value="1"/>
</dbReference>
<dbReference type="GO" id="GO:0005737">
    <property type="term" value="C:cytoplasm"/>
    <property type="evidence" value="ECO:0007669"/>
    <property type="project" value="InterPro"/>
</dbReference>
<dbReference type="InterPro" id="IPR036282">
    <property type="entry name" value="Glutathione-S-Trfase_C_sf"/>
</dbReference>
<dbReference type="OrthoDB" id="509852at2"/>
<keyword evidence="4" id="KW-0413">Isomerase</keyword>
<evidence type="ECO:0000313" key="5">
    <source>
        <dbReference type="Proteomes" id="UP000031521"/>
    </source>
</evidence>
<dbReference type="InterPro" id="IPR005955">
    <property type="entry name" value="GST_Zeta"/>
</dbReference>
<dbReference type="KEGG" id="cid:P73_0331"/>
<sequence>MAGMMRLHHFAHSSASYRVRIALALKGLAVDYVTVDMLAREQQGADYAALNPQRLVPCLELEDGRVIAQSLAIIAYLETLRPAPALWPDDPVEKAQVEAQCLMIAADTSPVQARIVQRYLEEDCGLPDAAIHGWLTHWIRRGLAPVEDFVRKSPHEFAAADTPGMLDLMIVPQLRNAERFGIDVSDFTALAGLAGRCLRLPAFQAAHPDNWS</sequence>
<feature type="domain" description="GST C-terminal" evidence="3">
    <location>
        <begin position="90"/>
        <end position="212"/>
    </location>
</feature>
<dbReference type="Proteomes" id="UP000031521">
    <property type="component" value="Chromosome"/>
</dbReference>
<dbReference type="GO" id="GO:0016034">
    <property type="term" value="F:maleylacetoacetate isomerase activity"/>
    <property type="evidence" value="ECO:0007669"/>
    <property type="project" value="TreeGrafter"/>
</dbReference>
<dbReference type="SFLD" id="SFLDG00358">
    <property type="entry name" value="Main_(cytGST)"/>
    <property type="match status" value="1"/>
</dbReference>
<dbReference type="SFLD" id="SFLDS00019">
    <property type="entry name" value="Glutathione_Transferase_(cytos"/>
    <property type="match status" value="1"/>
</dbReference>
<keyword evidence="5" id="KW-1185">Reference proteome</keyword>
<dbReference type="RefSeq" id="WP_052452986.1">
    <property type="nucleotide sequence ID" value="NZ_CP004393.1"/>
</dbReference>
<comment type="similarity">
    <text evidence="1">Belongs to the GST superfamily. Zeta family.</text>
</comment>
<dbReference type="InterPro" id="IPR004045">
    <property type="entry name" value="Glutathione_S-Trfase_N"/>
</dbReference>
<dbReference type="InterPro" id="IPR010987">
    <property type="entry name" value="Glutathione-S-Trfase_C-like"/>
</dbReference>
<evidence type="ECO:0000259" key="3">
    <source>
        <dbReference type="PROSITE" id="PS50405"/>
    </source>
</evidence>
<dbReference type="HOGENOM" id="CLU_011226_20_1_5"/>
<name>A0A0B5DWD6_9RHOB</name>
<dbReference type="GO" id="GO:0006559">
    <property type="term" value="P:L-phenylalanine catabolic process"/>
    <property type="evidence" value="ECO:0007669"/>
    <property type="project" value="TreeGrafter"/>
</dbReference>
<dbReference type="AlphaFoldDB" id="A0A0B5DWD6"/>
<dbReference type="EMBL" id="CP004393">
    <property type="protein sequence ID" value="AJE45046.1"/>
    <property type="molecule type" value="Genomic_DNA"/>
</dbReference>
<dbReference type="Gene3D" id="1.20.1050.10">
    <property type="match status" value="1"/>
</dbReference>
<dbReference type="NCBIfam" id="TIGR01262">
    <property type="entry name" value="maiA"/>
    <property type="match status" value="1"/>
</dbReference>
<dbReference type="Pfam" id="PF13409">
    <property type="entry name" value="GST_N_2"/>
    <property type="match status" value="1"/>
</dbReference>
<dbReference type="GO" id="GO:0004364">
    <property type="term" value="F:glutathione transferase activity"/>
    <property type="evidence" value="ECO:0007669"/>
    <property type="project" value="TreeGrafter"/>
</dbReference>
<dbReference type="PROSITE" id="PS50404">
    <property type="entry name" value="GST_NTER"/>
    <property type="match status" value="1"/>
</dbReference>
<evidence type="ECO:0000313" key="4">
    <source>
        <dbReference type="EMBL" id="AJE45046.1"/>
    </source>
</evidence>
<dbReference type="InterPro" id="IPR040079">
    <property type="entry name" value="Glutathione_S-Trfase"/>
</dbReference>
<feature type="domain" description="GST N-terminal" evidence="2">
    <location>
        <begin position="3"/>
        <end position="85"/>
    </location>
</feature>
<dbReference type="GO" id="GO:0006749">
    <property type="term" value="P:glutathione metabolic process"/>
    <property type="evidence" value="ECO:0007669"/>
    <property type="project" value="TreeGrafter"/>
</dbReference>
<proteinExistence type="inferred from homology"/>
<dbReference type="InterPro" id="IPR036249">
    <property type="entry name" value="Thioredoxin-like_sf"/>
</dbReference>
<dbReference type="STRING" id="1208324.P73_0331"/>
<accession>A0A0B5DWD6</accession>
<dbReference type="PANTHER" id="PTHR42673:SF4">
    <property type="entry name" value="MALEYLACETOACETATE ISOMERASE"/>
    <property type="match status" value="1"/>
</dbReference>
<organism evidence="4 5">
    <name type="scientific">Celeribacter indicus</name>
    <dbReference type="NCBI Taxonomy" id="1208324"/>
    <lineage>
        <taxon>Bacteria</taxon>
        <taxon>Pseudomonadati</taxon>
        <taxon>Pseudomonadota</taxon>
        <taxon>Alphaproteobacteria</taxon>
        <taxon>Rhodobacterales</taxon>
        <taxon>Roseobacteraceae</taxon>
        <taxon>Celeribacter</taxon>
    </lineage>
</organism>
<dbReference type="PANTHER" id="PTHR42673">
    <property type="entry name" value="MALEYLACETOACETATE ISOMERASE"/>
    <property type="match status" value="1"/>
</dbReference>
<reference evidence="4 5" key="1">
    <citation type="journal article" date="2014" name="Int. J. Syst. Evol. Microbiol.">
        <title>Celeribacter indicus sp. nov., a polycyclic aromatic hydrocarbon-degrading bacterium from deep-sea sediment and reclassification of Huaishuia halophila as Celeribacter halophilus comb. nov.</title>
        <authorList>
            <person name="Lai Q."/>
            <person name="Cao J."/>
            <person name="Yuan J."/>
            <person name="Li F."/>
            <person name="Shao Z."/>
        </authorList>
    </citation>
    <scope>NUCLEOTIDE SEQUENCE [LARGE SCALE GENOMIC DNA]</scope>
    <source>
        <strain evidence="4">P73</strain>
    </source>
</reference>
<evidence type="ECO:0000256" key="1">
    <source>
        <dbReference type="ARBA" id="ARBA00010007"/>
    </source>
</evidence>
<protein>
    <submittedName>
        <fullName evidence="4">Maleylacetoacetate isomerase MaiA</fullName>
    </submittedName>
</protein>
<evidence type="ECO:0000259" key="2">
    <source>
        <dbReference type="PROSITE" id="PS50404"/>
    </source>
</evidence>
<dbReference type="SUPFAM" id="SSF47616">
    <property type="entry name" value="GST C-terminal domain-like"/>
    <property type="match status" value="1"/>
</dbReference>
<dbReference type="PROSITE" id="PS50405">
    <property type="entry name" value="GST_CTER"/>
    <property type="match status" value="1"/>
</dbReference>
<dbReference type="SUPFAM" id="SSF52833">
    <property type="entry name" value="Thioredoxin-like"/>
    <property type="match status" value="1"/>
</dbReference>